<dbReference type="CDD" id="cd09279">
    <property type="entry name" value="RNase_HI_like"/>
    <property type="match status" value="1"/>
</dbReference>
<dbReference type="PANTHER" id="PTHR47723:SF19">
    <property type="entry name" value="POLYNUCLEOTIDYL TRANSFERASE, RIBONUCLEASE H-LIKE SUPERFAMILY PROTEIN"/>
    <property type="match status" value="1"/>
</dbReference>
<dbReference type="EMBL" id="JBHUOQ010000001">
    <property type="protein sequence ID" value="MFD2829319.1"/>
    <property type="molecule type" value="Genomic_DNA"/>
</dbReference>
<evidence type="ECO:0000313" key="3">
    <source>
        <dbReference type="Proteomes" id="UP001597519"/>
    </source>
</evidence>
<evidence type="ECO:0000313" key="2">
    <source>
        <dbReference type="EMBL" id="MFD2829319.1"/>
    </source>
</evidence>
<dbReference type="PROSITE" id="PS50879">
    <property type="entry name" value="RNASE_H_1"/>
    <property type="match status" value="1"/>
</dbReference>
<comment type="caution">
    <text evidence="2">The sequence shown here is derived from an EMBL/GenBank/DDBJ whole genome shotgun (WGS) entry which is preliminary data.</text>
</comment>
<dbReference type="Proteomes" id="UP001597519">
    <property type="component" value="Unassembled WGS sequence"/>
</dbReference>
<gene>
    <name evidence="2" type="ORF">ACFSX4_02495</name>
</gene>
<dbReference type="GO" id="GO:0004523">
    <property type="term" value="F:RNA-DNA hybrid ribonuclease activity"/>
    <property type="evidence" value="ECO:0007669"/>
    <property type="project" value="UniProtKB-EC"/>
</dbReference>
<dbReference type="EC" id="3.1.26.4" evidence="2"/>
<dbReference type="InterPro" id="IPR012337">
    <property type="entry name" value="RNaseH-like_sf"/>
</dbReference>
<organism evidence="2 3">
    <name type="scientific">Corticicoccus populi</name>
    <dbReference type="NCBI Taxonomy" id="1812821"/>
    <lineage>
        <taxon>Bacteria</taxon>
        <taxon>Bacillati</taxon>
        <taxon>Bacillota</taxon>
        <taxon>Bacilli</taxon>
        <taxon>Bacillales</taxon>
        <taxon>Staphylococcaceae</taxon>
        <taxon>Corticicoccus</taxon>
    </lineage>
</organism>
<dbReference type="Gene3D" id="3.30.420.10">
    <property type="entry name" value="Ribonuclease H-like superfamily/Ribonuclease H"/>
    <property type="match status" value="1"/>
</dbReference>
<dbReference type="InterPro" id="IPR053151">
    <property type="entry name" value="RNase_H-like"/>
</dbReference>
<evidence type="ECO:0000259" key="1">
    <source>
        <dbReference type="PROSITE" id="PS50879"/>
    </source>
</evidence>
<dbReference type="RefSeq" id="WP_377771216.1">
    <property type="nucleotide sequence ID" value="NZ_JBHUOQ010000001.1"/>
</dbReference>
<sequence>MSVIASLYIDAAAKTDPKEAAGAAVFKTEDGTIEYSEYFGALDNHEAEWAALILGVEKALELNIRSLIIYTDSKIISDSFEKNHVKNKKFRPYFDRIKKEMPQFDLFLVSHMPRKNNKNADRLAKDALYSRKKK</sequence>
<dbReference type="PANTHER" id="PTHR47723">
    <property type="entry name" value="OS05G0353850 PROTEIN"/>
    <property type="match status" value="1"/>
</dbReference>
<keyword evidence="3" id="KW-1185">Reference proteome</keyword>
<dbReference type="InterPro" id="IPR002156">
    <property type="entry name" value="RNaseH_domain"/>
</dbReference>
<accession>A0ABW5WVB5</accession>
<dbReference type="InterPro" id="IPR036397">
    <property type="entry name" value="RNaseH_sf"/>
</dbReference>
<dbReference type="SUPFAM" id="SSF53098">
    <property type="entry name" value="Ribonuclease H-like"/>
    <property type="match status" value="1"/>
</dbReference>
<proteinExistence type="predicted"/>
<feature type="domain" description="RNase H type-1" evidence="1">
    <location>
        <begin position="1"/>
        <end position="129"/>
    </location>
</feature>
<reference evidence="3" key="1">
    <citation type="journal article" date="2019" name="Int. J. Syst. Evol. Microbiol.">
        <title>The Global Catalogue of Microorganisms (GCM) 10K type strain sequencing project: providing services to taxonomists for standard genome sequencing and annotation.</title>
        <authorList>
            <consortium name="The Broad Institute Genomics Platform"/>
            <consortium name="The Broad Institute Genome Sequencing Center for Infectious Disease"/>
            <person name="Wu L."/>
            <person name="Ma J."/>
        </authorList>
    </citation>
    <scope>NUCLEOTIDE SEQUENCE [LARGE SCALE GENOMIC DNA]</scope>
    <source>
        <strain evidence="3">KCTC 33575</strain>
    </source>
</reference>
<protein>
    <submittedName>
        <fullName evidence="2">Ribonuclease HI family protein</fullName>
        <ecNumber evidence="2">3.1.26.4</ecNumber>
    </submittedName>
</protein>
<name>A0ABW5WVB5_9STAP</name>
<keyword evidence="2" id="KW-0378">Hydrolase</keyword>
<dbReference type="Pfam" id="PF13456">
    <property type="entry name" value="RVT_3"/>
    <property type="match status" value="1"/>
</dbReference>